<evidence type="ECO:0000259" key="5">
    <source>
        <dbReference type="Pfam" id="PF13407"/>
    </source>
</evidence>
<accession>A0ABW3SAW5</accession>
<organism evidence="6 7">
    <name type="scientific">Paenibacillus timonensis</name>
    <dbReference type="NCBI Taxonomy" id="225915"/>
    <lineage>
        <taxon>Bacteria</taxon>
        <taxon>Bacillati</taxon>
        <taxon>Bacillota</taxon>
        <taxon>Bacilli</taxon>
        <taxon>Bacillales</taxon>
        <taxon>Paenibacillaceae</taxon>
        <taxon>Paenibacillus</taxon>
    </lineage>
</organism>
<comment type="subcellular location">
    <subcellularLocation>
        <location evidence="1">Cell envelope</location>
    </subcellularLocation>
</comment>
<evidence type="ECO:0000256" key="3">
    <source>
        <dbReference type="ARBA" id="ARBA00022729"/>
    </source>
</evidence>
<evidence type="ECO:0000256" key="2">
    <source>
        <dbReference type="ARBA" id="ARBA00007639"/>
    </source>
</evidence>
<dbReference type="PANTHER" id="PTHR46847:SF1">
    <property type="entry name" value="D-ALLOSE-BINDING PERIPLASMIC PROTEIN-RELATED"/>
    <property type="match status" value="1"/>
</dbReference>
<sequence>MIVPSQGRWNNLSKGIAWLGGLVNAHAFWPVLGSLLVLSLTGCHGASSPATEGGGAIETASTTAPSTVHTPTAPPQLQAPKFIFGIIYPMAHPFYEEITRLAEEAGSPENVRLVVKAPETVSAEQQIHMMETMIQQQVDGIAISPIDSGALTPVINKAVDAGIPVICFESDAPDSRRSAYIGTDNVEAGAEMGRVIKKKMKNKGMVLVASGVQSMSQNQDRLQGLLNFLHGETNIQVLEVRHDEGDDGKALADLEAMIDAHPHFDAFISTDLTSSSASVLVWKAMGLNRYAVAFHMTPEMKEGLRNGQITSVLSQNEEGWGGLLVGQLLRLARGEQVPAFTDTGRTVIDGSSEALATHP</sequence>
<keyword evidence="7" id="KW-1185">Reference proteome</keyword>
<evidence type="ECO:0000256" key="4">
    <source>
        <dbReference type="SAM" id="MobiDB-lite"/>
    </source>
</evidence>
<proteinExistence type="inferred from homology"/>
<dbReference type="Proteomes" id="UP001597211">
    <property type="component" value="Unassembled WGS sequence"/>
</dbReference>
<dbReference type="Gene3D" id="3.40.50.2300">
    <property type="match status" value="2"/>
</dbReference>
<feature type="region of interest" description="Disordered" evidence="4">
    <location>
        <begin position="48"/>
        <end position="74"/>
    </location>
</feature>
<evidence type="ECO:0000313" key="6">
    <source>
        <dbReference type="EMBL" id="MFD1181381.1"/>
    </source>
</evidence>
<name>A0ABW3SAW5_9BACL</name>
<reference evidence="7" key="1">
    <citation type="journal article" date="2019" name="Int. J. Syst. Evol. Microbiol.">
        <title>The Global Catalogue of Microorganisms (GCM) 10K type strain sequencing project: providing services to taxonomists for standard genome sequencing and annotation.</title>
        <authorList>
            <consortium name="The Broad Institute Genomics Platform"/>
            <consortium name="The Broad Institute Genome Sequencing Center for Infectious Disease"/>
            <person name="Wu L."/>
            <person name="Ma J."/>
        </authorList>
    </citation>
    <scope>NUCLEOTIDE SEQUENCE [LARGE SCALE GENOMIC DNA]</scope>
    <source>
        <strain evidence="7">CCUG 48216</strain>
    </source>
</reference>
<evidence type="ECO:0000313" key="7">
    <source>
        <dbReference type="Proteomes" id="UP001597211"/>
    </source>
</evidence>
<comment type="caution">
    <text evidence="6">The sequence shown here is derived from an EMBL/GenBank/DDBJ whole genome shotgun (WGS) entry which is preliminary data.</text>
</comment>
<keyword evidence="3" id="KW-0732">Signal</keyword>
<dbReference type="PANTHER" id="PTHR46847">
    <property type="entry name" value="D-ALLOSE-BINDING PERIPLASMIC PROTEIN-RELATED"/>
    <property type="match status" value="1"/>
</dbReference>
<dbReference type="InterPro" id="IPR028082">
    <property type="entry name" value="Peripla_BP_I"/>
</dbReference>
<dbReference type="InterPro" id="IPR025997">
    <property type="entry name" value="SBP_2_dom"/>
</dbReference>
<dbReference type="SUPFAM" id="SSF53822">
    <property type="entry name" value="Periplasmic binding protein-like I"/>
    <property type="match status" value="1"/>
</dbReference>
<gene>
    <name evidence="6" type="ORF">ACFQ2Z_08435</name>
</gene>
<feature type="domain" description="Periplasmic binding protein" evidence="5">
    <location>
        <begin position="87"/>
        <end position="336"/>
    </location>
</feature>
<feature type="compositionally biased region" description="Polar residues" evidence="4">
    <location>
        <begin position="59"/>
        <end position="70"/>
    </location>
</feature>
<comment type="similarity">
    <text evidence="2">Belongs to the bacterial solute-binding protein 2 family.</text>
</comment>
<protein>
    <submittedName>
        <fullName evidence="6">Substrate-binding domain-containing protein</fullName>
    </submittedName>
</protein>
<dbReference type="EMBL" id="JBHTKZ010000011">
    <property type="protein sequence ID" value="MFD1181381.1"/>
    <property type="molecule type" value="Genomic_DNA"/>
</dbReference>
<evidence type="ECO:0000256" key="1">
    <source>
        <dbReference type="ARBA" id="ARBA00004196"/>
    </source>
</evidence>
<dbReference type="RefSeq" id="WP_240268286.1">
    <property type="nucleotide sequence ID" value="NZ_JAKSXN010000010.1"/>
</dbReference>
<dbReference type="Pfam" id="PF13407">
    <property type="entry name" value="Peripla_BP_4"/>
    <property type="match status" value="1"/>
</dbReference>